<gene>
    <name evidence="1" type="ORF">BJ138DRAFT_1107998</name>
</gene>
<evidence type="ECO:0000313" key="2">
    <source>
        <dbReference type="Proteomes" id="UP000790377"/>
    </source>
</evidence>
<keyword evidence="2" id="KW-1185">Reference proteome</keyword>
<sequence>MSYNSIVDSVLKHDRYSRHSNTHHIVAEDTLPRIDQFASIFPYEIVEEIFLLCRTPLEWGPGTFDTLQHPPAAHLPLLLSQVSKTWREIVHATPALWTDVCIHGQASSQLHPEMLKQILRYSKNRPLTACIIILGRGAEFIEWLDICMKELFRYSDRIRSFRLLVRFGATLWGEDVPIPHLPCLEEAMIDPSDLSPVRLEPLFNSPRLQKLTWLSSHYPEPLLRMGAQITELRFKHGEYSYAQWAAILEVCPNLSHVAVIPIGPIPLAPSPPVCLRDLHTFRSTEAGLYMCTAPNVRYLTLQLHLGNSYDMIHTRFRQFLSLSPRIEYLQIHLNRIFPHHLTQIILLTPCLATLKVTFGAAPDASAFNELFEMLSPNGASTLALPRLRHLTLDVADNSRHLVYDAEKLLHMLESRCNPNSDPIWRTRLD</sequence>
<name>A0ACB7ZQL7_9AGAM</name>
<dbReference type="EMBL" id="MU269260">
    <property type="protein sequence ID" value="KAH7903063.1"/>
    <property type="molecule type" value="Genomic_DNA"/>
</dbReference>
<feature type="non-terminal residue" evidence="1">
    <location>
        <position position="429"/>
    </location>
</feature>
<accession>A0ACB7ZQL7</accession>
<comment type="caution">
    <text evidence="1">The sequence shown here is derived from an EMBL/GenBank/DDBJ whole genome shotgun (WGS) entry which is preliminary data.</text>
</comment>
<evidence type="ECO:0000313" key="1">
    <source>
        <dbReference type="EMBL" id="KAH7903063.1"/>
    </source>
</evidence>
<dbReference type="Proteomes" id="UP000790377">
    <property type="component" value="Unassembled WGS sequence"/>
</dbReference>
<proteinExistence type="predicted"/>
<protein>
    <submittedName>
        <fullName evidence="1">Uncharacterized protein</fullName>
    </submittedName>
</protein>
<organism evidence="1 2">
    <name type="scientific">Hygrophoropsis aurantiaca</name>
    <dbReference type="NCBI Taxonomy" id="72124"/>
    <lineage>
        <taxon>Eukaryota</taxon>
        <taxon>Fungi</taxon>
        <taxon>Dikarya</taxon>
        <taxon>Basidiomycota</taxon>
        <taxon>Agaricomycotina</taxon>
        <taxon>Agaricomycetes</taxon>
        <taxon>Agaricomycetidae</taxon>
        <taxon>Boletales</taxon>
        <taxon>Coniophorineae</taxon>
        <taxon>Hygrophoropsidaceae</taxon>
        <taxon>Hygrophoropsis</taxon>
    </lineage>
</organism>
<reference evidence="1" key="1">
    <citation type="journal article" date="2021" name="New Phytol.">
        <title>Evolutionary innovations through gain and loss of genes in the ectomycorrhizal Boletales.</title>
        <authorList>
            <person name="Wu G."/>
            <person name="Miyauchi S."/>
            <person name="Morin E."/>
            <person name="Kuo A."/>
            <person name="Drula E."/>
            <person name="Varga T."/>
            <person name="Kohler A."/>
            <person name="Feng B."/>
            <person name="Cao Y."/>
            <person name="Lipzen A."/>
            <person name="Daum C."/>
            <person name="Hundley H."/>
            <person name="Pangilinan J."/>
            <person name="Johnson J."/>
            <person name="Barry K."/>
            <person name="LaButti K."/>
            <person name="Ng V."/>
            <person name="Ahrendt S."/>
            <person name="Min B."/>
            <person name="Choi I.G."/>
            <person name="Park H."/>
            <person name="Plett J.M."/>
            <person name="Magnuson J."/>
            <person name="Spatafora J.W."/>
            <person name="Nagy L.G."/>
            <person name="Henrissat B."/>
            <person name="Grigoriev I.V."/>
            <person name="Yang Z.L."/>
            <person name="Xu J."/>
            <person name="Martin F.M."/>
        </authorList>
    </citation>
    <scope>NUCLEOTIDE SEQUENCE</scope>
    <source>
        <strain evidence="1">ATCC 28755</strain>
    </source>
</reference>